<proteinExistence type="predicted"/>
<keyword evidence="5" id="KW-1185">Reference proteome</keyword>
<dbReference type="RefSeq" id="WP_377571557.1">
    <property type="nucleotide sequence ID" value="NZ_JBHTMP010000021.1"/>
</dbReference>
<evidence type="ECO:0000256" key="1">
    <source>
        <dbReference type="SAM" id="Phobius"/>
    </source>
</evidence>
<dbReference type="InterPro" id="IPR001434">
    <property type="entry name" value="OmcB-like_DUF11"/>
</dbReference>
<sequence>MQSNLSIIARTCVALFVAASGQVAFSQPGYAASPTTPARPAPAASSSDLSVQLTGLQLNPSIRRKVITTTVTNHGPSTARGIVVKFSGWVDSETVDPGTVNFCRPPWIDQQTRRAGSDPQNPRNADIGHQCKVPDLRAGQSVKLYSRTLLWAGVHGSIGELAAVVSHAGVDPVTTNNSAGGRIMMRGGRGVDLYARVSDVPTSAAGKVGAVVPGNSAELRYEIGNNGSLSARGLKVQIELPRHVTFAESRSDCVYDPAGRTATCVYRKLLLIPVQNDEKPGDDLHSAVRFTHRLRVSVDAPAPGYLAGGVLIAEPIDIESKPEVAASTVLPDGVTGLRGVDLDGSDNEDRFTVFTGRPGGAGGGLPVTGAPAGLLGGIGLASVLVGGALVLATRRRRQPPQTPGDGPSTG</sequence>
<gene>
    <name evidence="4" type="ORF">ACFQ4H_15380</name>
</gene>
<keyword evidence="1" id="KW-0812">Transmembrane</keyword>
<reference evidence="5" key="1">
    <citation type="journal article" date="2019" name="Int. J. Syst. Evol. Microbiol.">
        <title>The Global Catalogue of Microorganisms (GCM) 10K type strain sequencing project: providing services to taxonomists for standard genome sequencing and annotation.</title>
        <authorList>
            <consortium name="The Broad Institute Genomics Platform"/>
            <consortium name="The Broad Institute Genome Sequencing Center for Infectious Disease"/>
            <person name="Wu L."/>
            <person name="Ma J."/>
        </authorList>
    </citation>
    <scope>NUCLEOTIDE SEQUENCE [LARGE SCALE GENOMIC DNA]</scope>
    <source>
        <strain evidence="5">JCM 31037</strain>
    </source>
</reference>
<keyword evidence="1" id="KW-1133">Transmembrane helix</keyword>
<keyword evidence="1" id="KW-0472">Membrane</keyword>
<dbReference type="Proteomes" id="UP001597260">
    <property type="component" value="Unassembled WGS sequence"/>
</dbReference>
<organism evidence="4 5">
    <name type="scientific">Micromonospora sonneratiae</name>
    <dbReference type="NCBI Taxonomy" id="1184706"/>
    <lineage>
        <taxon>Bacteria</taxon>
        <taxon>Bacillati</taxon>
        <taxon>Actinomycetota</taxon>
        <taxon>Actinomycetes</taxon>
        <taxon>Micromonosporales</taxon>
        <taxon>Micromonosporaceae</taxon>
        <taxon>Micromonospora</taxon>
    </lineage>
</organism>
<evidence type="ECO:0000256" key="2">
    <source>
        <dbReference type="SAM" id="SignalP"/>
    </source>
</evidence>
<dbReference type="Pfam" id="PF01345">
    <property type="entry name" value="DUF11"/>
    <property type="match status" value="1"/>
</dbReference>
<evidence type="ECO:0000313" key="4">
    <source>
        <dbReference type="EMBL" id="MFD1322478.1"/>
    </source>
</evidence>
<evidence type="ECO:0000313" key="5">
    <source>
        <dbReference type="Proteomes" id="UP001597260"/>
    </source>
</evidence>
<feature type="signal peptide" evidence="2">
    <location>
        <begin position="1"/>
        <end position="31"/>
    </location>
</feature>
<protein>
    <recommendedName>
        <fullName evidence="3">DUF11 domain-containing protein</fullName>
    </recommendedName>
</protein>
<keyword evidence="2" id="KW-0732">Signal</keyword>
<evidence type="ECO:0000259" key="3">
    <source>
        <dbReference type="Pfam" id="PF01345"/>
    </source>
</evidence>
<feature type="domain" description="DUF11" evidence="3">
    <location>
        <begin position="48"/>
        <end position="179"/>
    </location>
</feature>
<name>A0ABW3YHD3_9ACTN</name>
<dbReference type="EMBL" id="JBHTMP010000021">
    <property type="protein sequence ID" value="MFD1322478.1"/>
    <property type="molecule type" value="Genomic_DNA"/>
</dbReference>
<feature type="chain" id="PRO_5045458121" description="DUF11 domain-containing protein" evidence="2">
    <location>
        <begin position="32"/>
        <end position="410"/>
    </location>
</feature>
<feature type="transmembrane region" description="Helical" evidence="1">
    <location>
        <begin position="372"/>
        <end position="392"/>
    </location>
</feature>
<accession>A0ABW3YHD3</accession>
<comment type="caution">
    <text evidence="4">The sequence shown here is derived from an EMBL/GenBank/DDBJ whole genome shotgun (WGS) entry which is preliminary data.</text>
</comment>